<dbReference type="RefSeq" id="WP_121520306.1">
    <property type="nucleotide sequence ID" value="NZ_RCHR01000001.1"/>
</dbReference>
<evidence type="ECO:0000259" key="7">
    <source>
        <dbReference type="PROSITE" id="PS50112"/>
    </source>
</evidence>
<dbReference type="GO" id="GO:0006355">
    <property type="term" value="P:regulation of DNA-templated transcription"/>
    <property type="evidence" value="ECO:0007669"/>
    <property type="project" value="InterPro"/>
</dbReference>
<evidence type="ECO:0000256" key="3">
    <source>
        <dbReference type="ARBA" id="ARBA00023015"/>
    </source>
</evidence>
<dbReference type="AlphaFoldDB" id="A0A498D9Y6"/>
<dbReference type="OrthoDB" id="9771372at2"/>
<dbReference type="PROSITE" id="PS00676">
    <property type="entry name" value="SIGMA54_INTERACT_2"/>
    <property type="match status" value="1"/>
</dbReference>
<dbReference type="FunFam" id="3.40.50.300:FF:000006">
    <property type="entry name" value="DNA-binding transcriptional regulator NtrC"/>
    <property type="match status" value="1"/>
</dbReference>
<dbReference type="GO" id="GO:0043565">
    <property type="term" value="F:sequence-specific DNA binding"/>
    <property type="evidence" value="ECO:0007669"/>
    <property type="project" value="InterPro"/>
</dbReference>
<keyword evidence="2" id="KW-0067">ATP-binding</keyword>
<dbReference type="PROSITE" id="PS00688">
    <property type="entry name" value="SIGMA54_INTERACT_3"/>
    <property type="match status" value="1"/>
</dbReference>
<dbReference type="InterPro" id="IPR025944">
    <property type="entry name" value="Sigma_54_int_dom_CS"/>
</dbReference>
<keyword evidence="3" id="KW-0805">Transcription regulation</keyword>
<dbReference type="SUPFAM" id="SSF52540">
    <property type="entry name" value="P-loop containing nucleoside triphosphate hydrolases"/>
    <property type="match status" value="1"/>
</dbReference>
<dbReference type="InterPro" id="IPR000014">
    <property type="entry name" value="PAS"/>
</dbReference>
<accession>A0A498D9Y6</accession>
<gene>
    <name evidence="8" type="ORF">D8M04_00425</name>
</gene>
<protein>
    <submittedName>
        <fullName evidence="8">PAS domain-containing protein</fullName>
    </submittedName>
</protein>
<dbReference type="PROSITE" id="PS50045">
    <property type="entry name" value="SIGMA54_INTERACT_4"/>
    <property type="match status" value="1"/>
</dbReference>
<comment type="caution">
    <text evidence="8">The sequence shown here is derived from an EMBL/GenBank/DDBJ whole genome shotgun (WGS) entry which is preliminary data.</text>
</comment>
<feature type="domain" description="PAS" evidence="7">
    <location>
        <begin position="4"/>
        <end position="59"/>
    </location>
</feature>
<dbReference type="InterPro" id="IPR013767">
    <property type="entry name" value="PAS_fold"/>
</dbReference>
<name>A0A498D9Y6_9BACI</name>
<dbReference type="InterPro" id="IPR025943">
    <property type="entry name" value="Sigma_54_int_dom_ATP-bd_2"/>
</dbReference>
<keyword evidence="1" id="KW-0547">Nucleotide-binding</keyword>
<dbReference type="GO" id="GO:0005524">
    <property type="term" value="F:ATP binding"/>
    <property type="evidence" value="ECO:0007669"/>
    <property type="project" value="UniProtKB-KW"/>
</dbReference>
<dbReference type="InterPro" id="IPR003593">
    <property type="entry name" value="AAA+_ATPase"/>
</dbReference>
<dbReference type="InterPro" id="IPR035965">
    <property type="entry name" value="PAS-like_dom_sf"/>
</dbReference>
<dbReference type="Gene3D" id="1.10.10.60">
    <property type="entry name" value="Homeodomain-like"/>
    <property type="match status" value="1"/>
</dbReference>
<dbReference type="InterPro" id="IPR002197">
    <property type="entry name" value="HTH_Fis"/>
</dbReference>
<dbReference type="InterPro" id="IPR009057">
    <property type="entry name" value="Homeodomain-like_sf"/>
</dbReference>
<evidence type="ECO:0000256" key="4">
    <source>
        <dbReference type="ARBA" id="ARBA00023125"/>
    </source>
</evidence>
<dbReference type="Pfam" id="PF25601">
    <property type="entry name" value="AAA_lid_14"/>
    <property type="match status" value="1"/>
</dbReference>
<dbReference type="Gene3D" id="1.10.8.60">
    <property type="match status" value="1"/>
</dbReference>
<keyword evidence="5" id="KW-0804">Transcription</keyword>
<dbReference type="Gene3D" id="3.30.450.20">
    <property type="entry name" value="PAS domain"/>
    <property type="match status" value="1"/>
</dbReference>
<sequence length="458" mass="52358">MLKDTPYLDAVLAAEDDAITIINRNKEVIFWNEAAVQTYNIPRLDIIHKKITDFFHDDNLMVLKVLETRSPVRNVYHRPRKDKHVVINTLPVYNEDKELIGVVSVERDITQIVKLNENLVTTSTELNELRQKEYTKKEGTPFSQLKGSSNALQQTIQIAQKAARTNATTLILGESGTGKDICARAIHEASDRNHAPFIPVNCGAIPSALFESELFGYEGGAFTGAEKKGKPGKIEMADGGTLFLDEVGELPLEMQVKLLRVLQENVLYRIGDSKGKKLNVRIIAATNQNLEELMEEKQFRSDLFYRLNVIQLVMPPLRDRLEDIPELIDVFRRKFSDQYQISAPRFDESALNMLLHYHWPGNVRELRNLIQRIVILSESPIVSEDDILLFQQRDGHIPERKKVKQKHTLPQEKESIEKHLIEETLLQTNGNKSQAAKKLGISRVTLYNKIKKYQIKMS</sequence>
<evidence type="ECO:0000259" key="6">
    <source>
        <dbReference type="PROSITE" id="PS50045"/>
    </source>
</evidence>
<dbReference type="PROSITE" id="PS50112">
    <property type="entry name" value="PAS"/>
    <property type="match status" value="1"/>
</dbReference>
<evidence type="ECO:0000256" key="5">
    <source>
        <dbReference type="ARBA" id="ARBA00023163"/>
    </source>
</evidence>
<dbReference type="InterPro" id="IPR058031">
    <property type="entry name" value="AAA_lid_NorR"/>
</dbReference>
<proteinExistence type="predicted"/>
<evidence type="ECO:0000313" key="9">
    <source>
        <dbReference type="Proteomes" id="UP000270219"/>
    </source>
</evidence>
<dbReference type="PANTHER" id="PTHR32071:SF57">
    <property type="entry name" value="C4-DICARBOXYLATE TRANSPORT TRANSCRIPTIONAL REGULATORY PROTEIN DCTD"/>
    <property type="match status" value="1"/>
</dbReference>
<dbReference type="PRINTS" id="PR01590">
    <property type="entry name" value="HTHFIS"/>
</dbReference>
<dbReference type="Pfam" id="PF00158">
    <property type="entry name" value="Sigma54_activat"/>
    <property type="match status" value="1"/>
</dbReference>
<keyword evidence="9" id="KW-1185">Reference proteome</keyword>
<dbReference type="Proteomes" id="UP000270219">
    <property type="component" value="Unassembled WGS sequence"/>
</dbReference>
<dbReference type="CDD" id="cd00009">
    <property type="entry name" value="AAA"/>
    <property type="match status" value="1"/>
</dbReference>
<dbReference type="PANTHER" id="PTHR32071">
    <property type="entry name" value="TRANSCRIPTIONAL REGULATORY PROTEIN"/>
    <property type="match status" value="1"/>
</dbReference>
<dbReference type="EMBL" id="RCHR01000001">
    <property type="protein sequence ID" value="RLL47781.1"/>
    <property type="molecule type" value="Genomic_DNA"/>
</dbReference>
<dbReference type="SMART" id="SM00091">
    <property type="entry name" value="PAS"/>
    <property type="match status" value="1"/>
</dbReference>
<dbReference type="Gene3D" id="3.40.50.300">
    <property type="entry name" value="P-loop containing nucleotide triphosphate hydrolases"/>
    <property type="match status" value="1"/>
</dbReference>
<evidence type="ECO:0000256" key="1">
    <source>
        <dbReference type="ARBA" id="ARBA00022741"/>
    </source>
</evidence>
<dbReference type="Pfam" id="PF02954">
    <property type="entry name" value="HTH_8"/>
    <property type="match status" value="1"/>
</dbReference>
<dbReference type="SUPFAM" id="SSF55785">
    <property type="entry name" value="PYP-like sensor domain (PAS domain)"/>
    <property type="match status" value="1"/>
</dbReference>
<dbReference type="SUPFAM" id="SSF46689">
    <property type="entry name" value="Homeodomain-like"/>
    <property type="match status" value="1"/>
</dbReference>
<dbReference type="CDD" id="cd00130">
    <property type="entry name" value="PAS"/>
    <property type="match status" value="1"/>
</dbReference>
<dbReference type="SMART" id="SM00382">
    <property type="entry name" value="AAA"/>
    <property type="match status" value="1"/>
</dbReference>
<reference evidence="8 9" key="1">
    <citation type="submission" date="2018-10" db="EMBL/GenBank/DDBJ databases">
        <title>Oceanobacillus sp. YLB-02 draft genome.</title>
        <authorList>
            <person name="Yu L."/>
        </authorList>
    </citation>
    <scope>NUCLEOTIDE SEQUENCE [LARGE SCALE GENOMIC DNA]</scope>
    <source>
        <strain evidence="8 9">YLB-02</strain>
    </source>
</reference>
<evidence type="ECO:0000256" key="2">
    <source>
        <dbReference type="ARBA" id="ARBA00022840"/>
    </source>
</evidence>
<organism evidence="8 9">
    <name type="scientific">Oceanobacillus piezotolerans</name>
    <dbReference type="NCBI Taxonomy" id="2448030"/>
    <lineage>
        <taxon>Bacteria</taxon>
        <taxon>Bacillati</taxon>
        <taxon>Bacillota</taxon>
        <taxon>Bacilli</taxon>
        <taxon>Bacillales</taxon>
        <taxon>Bacillaceae</taxon>
        <taxon>Oceanobacillus</taxon>
    </lineage>
</organism>
<dbReference type="NCBIfam" id="TIGR00229">
    <property type="entry name" value="sensory_box"/>
    <property type="match status" value="1"/>
</dbReference>
<evidence type="ECO:0000313" key="8">
    <source>
        <dbReference type="EMBL" id="RLL47781.1"/>
    </source>
</evidence>
<dbReference type="InterPro" id="IPR027417">
    <property type="entry name" value="P-loop_NTPase"/>
</dbReference>
<dbReference type="Pfam" id="PF00989">
    <property type="entry name" value="PAS"/>
    <property type="match status" value="1"/>
</dbReference>
<keyword evidence="4" id="KW-0238">DNA-binding</keyword>
<feature type="domain" description="Sigma-54 factor interaction" evidence="6">
    <location>
        <begin position="145"/>
        <end position="375"/>
    </location>
</feature>
<dbReference type="InterPro" id="IPR002078">
    <property type="entry name" value="Sigma_54_int"/>
</dbReference>